<dbReference type="AlphaFoldDB" id="A0AAE8MXD0"/>
<keyword evidence="3" id="KW-1185">Reference proteome</keyword>
<gene>
    <name evidence="2" type="ORF">DNG_04838</name>
</gene>
<evidence type="ECO:0000313" key="2">
    <source>
        <dbReference type="EMBL" id="SPO02165.1"/>
    </source>
</evidence>
<protein>
    <submittedName>
        <fullName evidence="2">Uncharacterized protein</fullName>
    </submittedName>
</protein>
<accession>A0AAE8MXD0</accession>
<evidence type="ECO:0000313" key="3">
    <source>
        <dbReference type="Proteomes" id="UP001187682"/>
    </source>
</evidence>
<name>A0AAE8MXD0_9PEZI</name>
<feature type="region of interest" description="Disordered" evidence="1">
    <location>
        <begin position="1"/>
        <end position="23"/>
    </location>
</feature>
<organism evidence="2 3">
    <name type="scientific">Cephalotrichum gorgonifer</name>
    <dbReference type="NCBI Taxonomy" id="2041049"/>
    <lineage>
        <taxon>Eukaryota</taxon>
        <taxon>Fungi</taxon>
        <taxon>Dikarya</taxon>
        <taxon>Ascomycota</taxon>
        <taxon>Pezizomycotina</taxon>
        <taxon>Sordariomycetes</taxon>
        <taxon>Hypocreomycetidae</taxon>
        <taxon>Microascales</taxon>
        <taxon>Microascaceae</taxon>
        <taxon>Cephalotrichum</taxon>
    </lineage>
</organism>
<dbReference type="EMBL" id="ONZQ02000006">
    <property type="protein sequence ID" value="SPO02165.1"/>
    <property type="molecule type" value="Genomic_DNA"/>
</dbReference>
<sequence length="53" mass="5781">MSPHAVYSSAGAERRSDPNLPLQQGWTRYGDEIPLAALAMMSACVTAEHIELH</sequence>
<comment type="caution">
    <text evidence="2">The sequence shown here is derived from an EMBL/GenBank/DDBJ whole genome shotgun (WGS) entry which is preliminary data.</text>
</comment>
<proteinExistence type="predicted"/>
<reference evidence="2" key="1">
    <citation type="submission" date="2018-03" db="EMBL/GenBank/DDBJ databases">
        <authorList>
            <person name="Guldener U."/>
        </authorList>
    </citation>
    <scope>NUCLEOTIDE SEQUENCE</scope>
</reference>
<dbReference type="Proteomes" id="UP001187682">
    <property type="component" value="Unassembled WGS sequence"/>
</dbReference>
<evidence type="ECO:0000256" key="1">
    <source>
        <dbReference type="SAM" id="MobiDB-lite"/>
    </source>
</evidence>